<gene>
    <name evidence="1" type="ORF">SAMN05192560_0197</name>
</gene>
<reference evidence="2" key="1">
    <citation type="submission" date="2017-06" db="EMBL/GenBank/DDBJ databases">
        <authorList>
            <person name="Varghese N."/>
            <person name="Submissions S."/>
        </authorList>
    </citation>
    <scope>NUCLEOTIDE SEQUENCE [LARGE SCALE GENOMIC DNA]</scope>
    <source>
        <strain evidence="2">Ca-68</strain>
    </source>
</reference>
<dbReference type="InterPro" id="IPR036328">
    <property type="entry name" value="MliC_sf"/>
</dbReference>
<organism evidence="1 2">
    <name type="scientific">Methylobacillus rhizosphaerae</name>
    <dbReference type="NCBI Taxonomy" id="551994"/>
    <lineage>
        <taxon>Bacteria</taxon>
        <taxon>Pseudomonadati</taxon>
        <taxon>Pseudomonadota</taxon>
        <taxon>Betaproteobacteria</taxon>
        <taxon>Nitrosomonadales</taxon>
        <taxon>Methylophilaceae</taxon>
        <taxon>Methylobacillus</taxon>
    </lineage>
</organism>
<accession>A0A238XU50</accession>
<name>A0A238XU50_9PROT</name>
<evidence type="ECO:0000313" key="2">
    <source>
        <dbReference type="Proteomes" id="UP000198305"/>
    </source>
</evidence>
<evidence type="ECO:0000313" key="1">
    <source>
        <dbReference type="EMBL" id="SNR62240.1"/>
    </source>
</evidence>
<proteinExistence type="predicted"/>
<dbReference type="Gene3D" id="2.40.128.200">
    <property type="match status" value="1"/>
</dbReference>
<dbReference type="EMBL" id="FZOA01000001">
    <property type="protein sequence ID" value="SNR62240.1"/>
    <property type="molecule type" value="Genomic_DNA"/>
</dbReference>
<evidence type="ECO:0008006" key="3">
    <source>
        <dbReference type="Google" id="ProtNLM"/>
    </source>
</evidence>
<dbReference type="Proteomes" id="UP000198305">
    <property type="component" value="Unassembled WGS sequence"/>
</dbReference>
<dbReference type="SUPFAM" id="SSF141488">
    <property type="entry name" value="YdhA-like"/>
    <property type="match status" value="1"/>
</dbReference>
<dbReference type="AlphaFoldDB" id="A0A238XU50"/>
<keyword evidence="2" id="KW-1185">Reference proteome</keyword>
<protein>
    <recommendedName>
        <fullName evidence="3">Membrane-bound lysozyme-inhibitor of c-type lysozyme</fullName>
    </recommendedName>
</protein>
<sequence length="106" mass="11480">MACTLSACGGASMWPFGEDEVRTRGPAGSTEYVCDKDRKFYVLIQDSGNTVWLALPDRELSLEKGEAAGQYGNGITKLVIEGDTAQLDDGYKHDFNNCQVSAPAKK</sequence>